<feature type="region of interest" description="Disordered" evidence="1">
    <location>
        <begin position="308"/>
        <end position="388"/>
    </location>
</feature>
<keyword evidence="4" id="KW-1185">Reference proteome</keyword>
<feature type="compositionally biased region" description="Low complexity" evidence="1">
    <location>
        <begin position="632"/>
        <end position="648"/>
    </location>
</feature>
<feature type="compositionally biased region" description="Gly residues" evidence="1">
    <location>
        <begin position="842"/>
        <end position="854"/>
    </location>
</feature>
<feature type="region of interest" description="Disordered" evidence="1">
    <location>
        <begin position="403"/>
        <end position="494"/>
    </location>
</feature>
<keyword evidence="2" id="KW-0812">Transmembrane</keyword>
<feature type="compositionally biased region" description="Low complexity" evidence="1">
    <location>
        <begin position="368"/>
        <end position="386"/>
    </location>
</feature>
<feature type="region of interest" description="Disordered" evidence="1">
    <location>
        <begin position="1"/>
        <end position="86"/>
    </location>
</feature>
<feature type="compositionally biased region" description="Low complexity" evidence="1">
    <location>
        <begin position="466"/>
        <end position="494"/>
    </location>
</feature>
<feature type="compositionally biased region" description="Low complexity" evidence="1">
    <location>
        <begin position="613"/>
        <end position="625"/>
    </location>
</feature>
<reference evidence="3 4" key="1">
    <citation type="journal article" date="2018" name="Mol. Biol. Evol.">
        <title>Broad Genomic Sampling Reveals a Smut Pathogenic Ancestry of the Fungal Clade Ustilaginomycotina.</title>
        <authorList>
            <person name="Kijpornyongpan T."/>
            <person name="Mondo S.J."/>
            <person name="Barry K."/>
            <person name="Sandor L."/>
            <person name="Lee J."/>
            <person name="Lipzen A."/>
            <person name="Pangilinan J."/>
            <person name="LaButti K."/>
            <person name="Hainaut M."/>
            <person name="Henrissat B."/>
            <person name="Grigoriev I.V."/>
            <person name="Spatafora J.W."/>
            <person name="Aime M.C."/>
        </authorList>
    </citation>
    <scope>NUCLEOTIDE SEQUENCE [LARGE SCALE GENOMIC DNA]</scope>
    <source>
        <strain evidence="3 4">MCA 4718</strain>
    </source>
</reference>
<keyword evidence="2" id="KW-0472">Membrane</keyword>
<evidence type="ECO:0000256" key="2">
    <source>
        <dbReference type="SAM" id="Phobius"/>
    </source>
</evidence>
<feature type="region of interest" description="Disordered" evidence="1">
    <location>
        <begin position="515"/>
        <end position="600"/>
    </location>
</feature>
<feature type="compositionally biased region" description="Low complexity" evidence="1">
    <location>
        <begin position="29"/>
        <end position="53"/>
    </location>
</feature>
<feature type="transmembrane region" description="Helical" evidence="2">
    <location>
        <begin position="277"/>
        <end position="299"/>
    </location>
</feature>
<name>A0A316U6P8_9BASI</name>
<dbReference type="EMBL" id="KZ819329">
    <property type="protein sequence ID" value="PWN20013.1"/>
    <property type="molecule type" value="Genomic_DNA"/>
</dbReference>
<evidence type="ECO:0000313" key="4">
    <source>
        <dbReference type="Proteomes" id="UP000245942"/>
    </source>
</evidence>
<gene>
    <name evidence="3" type="ORF">BCV69DRAFT_313219</name>
</gene>
<protein>
    <submittedName>
        <fullName evidence="3">Uncharacterized protein</fullName>
    </submittedName>
</protein>
<keyword evidence="2" id="KW-1133">Transmembrane helix</keyword>
<dbReference type="Proteomes" id="UP000245942">
    <property type="component" value="Unassembled WGS sequence"/>
</dbReference>
<sequence length="902" mass="93292">MDSKPGPSRLGPRQMLLPLPPSPSRPRRTMSPTSFSSTSSLPSMPSSSSSSSSITTVETDARQSPPLSSSSTNGLGKRQRRNKSTASMRRVWLATALAFIALSGQQPLLGASTAAAAPSPSHGESLEQRDTRFASSSPWKGKARDTSGAYTEAGNNGHFLAAPVGAGAGPIADAADGQERILKAIYPDRNGVPSQQAIVEASLERLSGSKVPVVHPTPSATTGILQRRDTPGMMNEHGNNVKRGTRLVPRQAAHAYASGIIADWTHQGRSVWFQRKAIIIVSCFLAIFIVLIIGAAAFLRSRQTEEELSLEEQENQELADEAALKRMKEERRMRSGGRRRRKDLDEDEKQDADELAAGKKKKKRMNGRRGNAMTREATSGSGSSTAVSRMRVSRWIKAPADFVRGNRGSGEQTLAGDTNDAASIRSSQSSSRRRQRLGDARTERTEVEYSTPPTTGGDGSDLQAVSSDPSSSSPTTSMDTSSGSGGSSSRAVALDASDFQAADAAGAAPEQVLPPAYIPAAGQSGSNLPPQSPPPVDGGNASLPRPEYQRPLAGSQVVTDAKHPSGPDMGPLPPPQGSSAVLLSDNVDETTNASREGAAHIATDDKARLAALAAAASAPATTSAPFYSSRGAASAPTEASDASPSAPALDVDEDGFEQDALASLAGVAPSTDLDGRASSQVAPSYTRANDSRVSAGSSGESAQSSLLPQPPRPHNQAFSPFDRPYHHMMPYTPSPSRRDESNQTMSSSVPQSSTSPTTVPDAAGSLSSPSAPSSSTDDNADEEATMSAERKRRRAEKQREADEESALSPSSPGDFAAGGLGLGSAGAAAAGISLPAYSGRSSYGGAGADAGAGAGADAATATAPAIETLFEEDESAAAPPDVGDYGATTDTPAPSAPPHTDF</sequence>
<feature type="compositionally biased region" description="Low complexity" evidence="1">
    <location>
        <begin position="746"/>
        <end position="777"/>
    </location>
</feature>
<dbReference type="GeneID" id="37016744"/>
<evidence type="ECO:0000256" key="1">
    <source>
        <dbReference type="SAM" id="MobiDB-lite"/>
    </source>
</evidence>
<feature type="region of interest" description="Disordered" evidence="1">
    <location>
        <begin position="113"/>
        <end position="147"/>
    </location>
</feature>
<feature type="compositionally biased region" description="Basic residues" evidence="1">
    <location>
        <begin position="358"/>
        <end position="367"/>
    </location>
</feature>
<feature type="compositionally biased region" description="Basic and acidic residues" evidence="1">
    <location>
        <begin position="322"/>
        <end position="333"/>
    </location>
</feature>
<evidence type="ECO:0000313" key="3">
    <source>
        <dbReference type="EMBL" id="PWN20013.1"/>
    </source>
</evidence>
<feature type="compositionally biased region" description="Low complexity" evidence="1">
    <location>
        <begin position="694"/>
        <end position="705"/>
    </location>
</feature>
<feature type="compositionally biased region" description="Acidic residues" evidence="1">
    <location>
        <begin position="345"/>
        <end position="354"/>
    </location>
</feature>
<organism evidence="3 4">
    <name type="scientific">Pseudomicrostroma glucosiphilum</name>
    <dbReference type="NCBI Taxonomy" id="1684307"/>
    <lineage>
        <taxon>Eukaryota</taxon>
        <taxon>Fungi</taxon>
        <taxon>Dikarya</taxon>
        <taxon>Basidiomycota</taxon>
        <taxon>Ustilaginomycotina</taxon>
        <taxon>Exobasidiomycetes</taxon>
        <taxon>Microstromatales</taxon>
        <taxon>Microstromatales incertae sedis</taxon>
        <taxon>Pseudomicrostroma</taxon>
    </lineage>
</organism>
<dbReference type="RefSeq" id="XP_025347173.1">
    <property type="nucleotide sequence ID" value="XM_025495010.1"/>
</dbReference>
<feature type="compositionally biased region" description="Polar residues" evidence="1">
    <location>
        <begin position="65"/>
        <end position="74"/>
    </location>
</feature>
<feature type="compositionally biased region" description="Acidic residues" evidence="1">
    <location>
        <begin position="308"/>
        <end position="320"/>
    </location>
</feature>
<dbReference type="OrthoDB" id="2554800at2759"/>
<proteinExistence type="predicted"/>
<feature type="region of interest" description="Disordered" evidence="1">
    <location>
        <begin position="613"/>
        <end position="902"/>
    </location>
</feature>
<feature type="compositionally biased region" description="Polar residues" evidence="1">
    <location>
        <begin position="677"/>
        <end position="692"/>
    </location>
</feature>
<accession>A0A316U6P8</accession>
<feature type="region of interest" description="Disordered" evidence="1">
    <location>
        <begin position="210"/>
        <end position="233"/>
    </location>
</feature>
<dbReference type="AlphaFoldDB" id="A0A316U6P8"/>
<feature type="compositionally biased region" description="Basic and acidic residues" evidence="1">
    <location>
        <begin position="436"/>
        <end position="447"/>
    </location>
</feature>